<dbReference type="GO" id="GO:0071526">
    <property type="term" value="P:semaphorin-plexin signaling pathway"/>
    <property type="evidence" value="ECO:0007669"/>
    <property type="project" value="TreeGrafter"/>
</dbReference>
<dbReference type="Gene3D" id="2.130.10.10">
    <property type="entry name" value="YVTN repeat-like/Quinoprotein amine dehydrogenase"/>
    <property type="match status" value="2"/>
</dbReference>
<evidence type="ECO:0000259" key="3">
    <source>
        <dbReference type="PROSITE" id="PS51004"/>
    </source>
</evidence>
<gene>
    <name evidence="4" type="ORF">MDA_GLEAN10000497</name>
</gene>
<dbReference type="GO" id="GO:0007411">
    <property type="term" value="P:axon guidance"/>
    <property type="evidence" value="ECO:0007669"/>
    <property type="project" value="TreeGrafter"/>
</dbReference>
<feature type="domain" description="Sema" evidence="3">
    <location>
        <begin position="1"/>
        <end position="280"/>
    </location>
</feature>
<evidence type="ECO:0000256" key="1">
    <source>
        <dbReference type="ARBA" id="ARBA00023180"/>
    </source>
</evidence>
<proteinExistence type="predicted"/>
<comment type="caution">
    <text evidence="2">Lacks conserved residue(s) required for the propagation of feature annotation.</text>
</comment>
<accession>L5LUG0</accession>
<dbReference type="InterPro" id="IPR001627">
    <property type="entry name" value="Semap_dom"/>
</dbReference>
<dbReference type="GO" id="GO:0030335">
    <property type="term" value="P:positive regulation of cell migration"/>
    <property type="evidence" value="ECO:0007669"/>
    <property type="project" value="TreeGrafter"/>
</dbReference>
<dbReference type="PROSITE" id="PS51004">
    <property type="entry name" value="SEMA"/>
    <property type="match status" value="1"/>
</dbReference>
<dbReference type="GO" id="GO:0045499">
    <property type="term" value="F:chemorepellent activity"/>
    <property type="evidence" value="ECO:0007669"/>
    <property type="project" value="TreeGrafter"/>
</dbReference>
<dbReference type="EMBL" id="KB107770">
    <property type="protein sequence ID" value="ELK29731.1"/>
    <property type="molecule type" value="Genomic_DNA"/>
</dbReference>
<keyword evidence="1" id="KW-0325">Glycoprotein</keyword>
<protein>
    <submittedName>
        <fullName evidence="4">Semaphorin-4F</fullName>
    </submittedName>
</protein>
<dbReference type="Proteomes" id="UP000010556">
    <property type="component" value="Unassembled WGS sequence"/>
</dbReference>
<dbReference type="GO" id="GO:0001755">
    <property type="term" value="P:neural crest cell migration"/>
    <property type="evidence" value="ECO:0007669"/>
    <property type="project" value="TreeGrafter"/>
</dbReference>
<dbReference type="Pfam" id="PF01403">
    <property type="entry name" value="Sema"/>
    <property type="match status" value="2"/>
</dbReference>
<dbReference type="PANTHER" id="PTHR11036">
    <property type="entry name" value="SEMAPHORIN"/>
    <property type="match status" value="1"/>
</dbReference>
<dbReference type="AlphaFoldDB" id="L5LUG0"/>
<evidence type="ECO:0000313" key="4">
    <source>
        <dbReference type="EMBL" id="ELK29731.1"/>
    </source>
</evidence>
<dbReference type="InterPro" id="IPR015943">
    <property type="entry name" value="WD40/YVTN_repeat-like_dom_sf"/>
</dbReference>
<dbReference type="PANTHER" id="PTHR11036:SF72">
    <property type="entry name" value="SEMAPHORIN-4F"/>
    <property type="match status" value="1"/>
</dbReference>
<sequence length="304" mass="34219">MALRPAEWGDEDGDKEIYFFFMETSQAFDSDEHLKVPRVARVCAGDLGGRRTLQKRWTTFLKADLRCPGPVDGRASSVLQDMSILRPETGVGAPIFYGIFSSQWEGAAISAVCAFRPQDIRTVLNGPFRELKNDCKRGQAVMDSDVPQPRPGECIANNPKYQQFNSSLSLPDRVLTFIRDHPLMYRPVLPVDGHPLLVTTDTVYLRVVAHRVASLSGQDYDGGQCIANNPKYQQFNSSLSLPDRVLTFIRDHPLMYRPVLPVDGHPLLVTTDTVYLRVVAHRVASLSGKRSAYHCSWLHWLLMF</sequence>
<dbReference type="InterPro" id="IPR027231">
    <property type="entry name" value="Semaphorin"/>
</dbReference>
<reference evidence="5" key="1">
    <citation type="journal article" date="2013" name="Science">
        <title>Comparative analysis of bat genomes provides insight into the evolution of flight and immunity.</title>
        <authorList>
            <person name="Zhang G."/>
            <person name="Cowled C."/>
            <person name="Shi Z."/>
            <person name="Huang Z."/>
            <person name="Bishop-Lilly K.A."/>
            <person name="Fang X."/>
            <person name="Wynne J.W."/>
            <person name="Xiong Z."/>
            <person name="Baker M.L."/>
            <person name="Zhao W."/>
            <person name="Tachedjian M."/>
            <person name="Zhu Y."/>
            <person name="Zhou P."/>
            <person name="Jiang X."/>
            <person name="Ng J."/>
            <person name="Yang L."/>
            <person name="Wu L."/>
            <person name="Xiao J."/>
            <person name="Feng Y."/>
            <person name="Chen Y."/>
            <person name="Sun X."/>
            <person name="Zhang Y."/>
            <person name="Marsh G.A."/>
            <person name="Crameri G."/>
            <person name="Broder C.C."/>
            <person name="Frey K.G."/>
            <person name="Wang L.F."/>
            <person name="Wang J."/>
        </authorList>
    </citation>
    <scope>NUCLEOTIDE SEQUENCE [LARGE SCALE GENOMIC DNA]</scope>
</reference>
<name>L5LUG0_MYODS</name>
<dbReference type="SUPFAM" id="SSF101912">
    <property type="entry name" value="Sema domain"/>
    <property type="match status" value="2"/>
</dbReference>
<dbReference type="SMART" id="SM00630">
    <property type="entry name" value="Sema"/>
    <property type="match status" value="1"/>
</dbReference>
<keyword evidence="5" id="KW-1185">Reference proteome</keyword>
<organism evidence="4 5">
    <name type="scientific">Myotis davidii</name>
    <name type="common">David's myotis</name>
    <dbReference type="NCBI Taxonomy" id="225400"/>
    <lineage>
        <taxon>Eukaryota</taxon>
        <taxon>Metazoa</taxon>
        <taxon>Chordata</taxon>
        <taxon>Craniata</taxon>
        <taxon>Vertebrata</taxon>
        <taxon>Euteleostomi</taxon>
        <taxon>Mammalia</taxon>
        <taxon>Eutheria</taxon>
        <taxon>Laurasiatheria</taxon>
        <taxon>Chiroptera</taxon>
        <taxon>Yangochiroptera</taxon>
        <taxon>Vespertilionidae</taxon>
        <taxon>Myotis</taxon>
    </lineage>
</organism>
<evidence type="ECO:0000256" key="2">
    <source>
        <dbReference type="PROSITE-ProRule" id="PRU00352"/>
    </source>
</evidence>
<dbReference type="eggNOG" id="KOG3611">
    <property type="taxonomic scope" value="Eukaryota"/>
</dbReference>
<evidence type="ECO:0000313" key="5">
    <source>
        <dbReference type="Proteomes" id="UP000010556"/>
    </source>
</evidence>
<dbReference type="InterPro" id="IPR036352">
    <property type="entry name" value="Semap_dom_sf"/>
</dbReference>
<dbReference type="GO" id="GO:0030215">
    <property type="term" value="F:semaphorin receptor binding"/>
    <property type="evidence" value="ECO:0007669"/>
    <property type="project" value="InterPro"/>
</dbReference>
<dbReference type="GO" id="GO:0005886">
    <property type="term" value="C:plasma membrane"/>
    <property type="evidence" value="ECO:0007669"/>
    <property type="project" value="TreeGrafter"/>
</dbReference>